<dbReference type="Pfam" id="PF20684">
    <property type="entry name" value="Fung_rhodopsin"/>
    <property type="match status" value="1"/>
</dbReference>
<evidence type="ECO:0000256" key="1">
    <source>
        <dbReference type="ARBA" id="ARBA00004141"/>
    </source>
</evidence>
<keyword evidence="2 7" id="KW-0812">Transmembrane</keyword>
<evidence type="ECO:0000256" key="7">
    <source>
        <dbReference type="SAM" id="Phobius"/>
    </source>
</evidence>
<protein>
    <recommendedName>
        <fullName evidence="8">Rhodopsin domain-containing protein</fullName>
    </recommendedName>
</protein>
<evidence type="ECO:0000256" key="5">
    <source>
        <dbReference type="ARBA" id="ARBA00038359"/>
    </source>
</evidence>
<feature type="domain" description="Rhodopsin" evidence="8">
    <location>
        <begin position="35"/>
        <end position="271"/>
    </location>
</feature>
<comment type="subcellular location">
    <subcellularLocation>
        <location evidence="1">Membrane</location>
        <topology evidence="1">Multi-pass membrane protein</topology>
    </subcellularLocation>
</comment>
<sequence length="411" mass="45555">MPIFSHYEPLADISTRLSIPALVFSVVTPLVVICRLIARSIHGGKLGADDWTILASVVFALTVNIQMIICCKWGFGKHTELLSQHIVSRTLKLYWFAQILYKIGIGLTKVSILALYYKISGILPWFRRSCLVVTVIVVAFTIASVMTSIFQCSPVHFAFDKSGEGTCIDLGKFWFANAGYNISTDMIIVVMPLLVIKTLQLPKRTKLALCGVFALGLFVCTTSVLRVTTLNLSTAHTDIMWQSIGSSMWTVIEFNLGIVVACMPALRRPIAMFFPVLLGKMGHTVARRSGKQHSGYPTHASPSLELKTPKQRLHSEDATSTRSGLWLDEEKLRSANTPRNNTESFSKPLEAYDGEDTGNVSDGDQGSGHHILKSSRSYSRMDSRKDITRTTEIMVETSIENGLRNPVYYPG</sequence>
<name>A0ABR0KQK9_9EURO</name>
<feature type="region of interest" description="Disordered" evidence="6">
    <location>
        <begin position="288"/>
        <end position="384"/>
    </location>
</feature>
<evidence type="ECO:0000313" key="9">
    <source>
        <dbReference type="EMBL" id="KAK5102255.1"/>
    </source>
</evidence>
<dbReference type="InterPro" id="IPR049326">
    <property type="entry name" value="Rhodopsin_dom_fungi"/>
</dbReference>
<proteinExistence type="inferred from homology"/>
<evidence type="ECO:0000313" key="10">
    <source>
        <dbReference type="Proteomes" id="UP001345013"/>
    </source>
</evidence>
<comment type="caution">
    <text evidence="9">The sequence shown here is derived from an EMBL/GenBank/DDBJ whole genome shotgun (WGS) entry which is preliminary data.</text>
</comment>
<dbReference type="PANTHER" id="PTHR33048">
    <property type="entry name" value="PTH11-LIKE INTEGRAL MEMBRANE PROTEIN (AFU_ORTHOLOGUE AFUA_5G11245)"/>
    <property type="match status" value="1"/>
</dbReference>
<keyword evidence="3 7" id="KW-1133">Transmembrane helix</keyword>
<evidence type="ECO:0000256" key="3">
    <source>
        <dbReference type="ARBA" id="ARBA00022989"/>
    </source>
</evidence>
<evidence type="ECO:0000259" key="8">
    <source>
        <dbReference type="Pfam" id="PF20684"/>
    </source>
</evidence>
<evidence type="ECO:0000256" key="2">
    <source>
        <dbReference type="ARBA" id="ARBA00022692"/>
    </source>
</evidence>
<feature type="transmembrane region" description="Helical" evidence="7">
    <location>
        <begin position="247"/>
        <end position="266"/>
    </location>
</feature>
<accession>A0ABR0KQK9</accession>
<evidence type="ECO:0000256" key="4">
    <source>
        <dbReference type="ARBA" id="ARBA00023136"/>
    </source>
</evidence>
<feature type="compositionally biased region" description="Polar residues" evidence="6">
    <location>
        <begin position="334"/>
        <end position="345"/>
    </location>
</feature>
<feature type="transmembrane region" description="Helical" evidence="7">
    <location>
        <begin position="17"/>
        <end position="38"/>
    </location>
</feature>
<evidence type="ECO:0000256" key="6">
    <source>
        <dbReference type="SAM" id="MobiDB-lite"/>
    </source>
</evidence>
<gene>
    <name evidence="9" type="ORF">LTR24_000488</name>
</gene>
<feature type="transmembrane region" description="Helical" evidence="7">
    <location>
        <begin position="178"/>
        <end position="195"/>
    </location>
</feature>
<dbReference type="PANTHER" id="PTHR33048:SF55">
    <property type="entry name" value="INTEGRAL MEMBRANE PROTEIN"/>
    <property type="match status" value="1"/>
</dbReference>
<reference evidence="9 10" key="1">
    <citation type="submission" date="2023-08" db="EMBL/GenBank/DDBJ databases">
        <title>Black Yeasts Isolated from many extreme environments.</title>
        <authorList>
            <person name="Coleine C."/>
            <person name="Stajich J.E."/>
            <person name="Selbmann L."/>
        </authorList>
    </citation>
    <scope>NUCLEOTIDE SEQUENCE [LARGE SCALE GENOMIC DNA]</scope>
    <source>
        <strain evidence="9 10">CCFEE 5885</strain>
    </source>
</reference>
<dbReference type="EMBL" id="JAVRRG010000003">
    <property type="protein sequence ID" value="KAK5102255.1"/>
    <property type="molecule type" value="Genomic_DNA"/>
</dbReference>
<dbReference type="InterPro" id="IPR052337">
    <property type="entry name" value="SAT4-like"/>
</dbReference>
<organism evidence="9 10">
    <name type="scientific">Lithohypha guttulata</name>
    <dbReference type="NCBI Taxonomy" id="1690604"/>
    <lineage>
        <taxon>Eukaryota</taxon>
        <taxon>Fungi</taxon>
        <taxon>Dikarya</taxon>
        <taxon>Ascomycota</taxon>
        <taxon>Pezizomycotina</taxon>
        <taxon>Eurotiomycetes</taxon>
        <taxon>Chaetothyriomycetidae</taxon>
        <taxon>Chaetothyriales</taxon>
        <taxon>Trichomeriaceae</taxon>
        <taxon>Lithohypha</taxon>
    </lineage>
</organism>
<keyword evidence="4 7" id="KW-0472">Membrane</keyword>
<feature type="transmembrane region" description="Helical" evidence="7">
    <location>
        <begin position="129"/>
        <end position="150"/>
    </location>
</feature>
<feature type="transmembrane region" description="Helical" evidence="7">
    <location>
        <begin position="207"/>
        <end position="227"/>
    </location>
</feature>
<feature type="transmembrane region" description="Helical" evidence="7">
    <location>
        <begin position="50"/>
        <end position="75"/>
    </location>
</feature>
<keyword evidence="10" id="KW-1185">Reference proteome</keyword>
<comment type="similarity">
    <text evidence="5">Belongs to the SAT4 family.</text>
</comment>
<dbReference type="Proteomes" id="UP001345013">
    <property type="component" value="Unassembled WGS sequence"/>
</dbReference>
<feature type="transmembrane region" description="Helical" evidence="7">
    <location>
        <begin position="95"/>
        <end position="117"/>
    </location>
</feature>